<evidence type="ECO:0000313" key="3">
    <source>
        <dbReference type="Proteomes" id="UP000887116"/>
    </source>
</evidence>
<dbReference type="Pfam" id="PF00106">
    <property type="entry name" value="adh_short"/>
    <property type="match status" value="1"/>
</dbReference>
<organism evidence="2 3">
    <name type="scientific">Trichonephila clavata</name>
    <name type="common">Joro spider</name>
    <name type="synonym">Nephila clavata</name>
    <dbReference type="NCBI Taxonomy" id="2740835"/>
    <lineage>
        <taxon>Eukaryota</taxon>
        <taxon>Metazoa</taxon>
        <taxon>Ecdysozoa</taxon>
        <taxon>Arthropoda</taxon>
        <taxon>Chelicerata</taxon>
        <taxon>Arachnida</taxon>
        <taxon>Araneae</taxon>
        <taxon>Araneomorphae</taxon>
        <taxon>Entelegynae</taxon>
        <taxon>Araneoidea</taxon>
        <taxon>Nephilidae</taxon>
        <taxon>Trichonephila</taxon>
    </lineage>
</organism>
<dbReference type="SUPFAM" id="SSF51735">
    <property type="entry name" value="NAD(P)-binding Rossmann-fold domains"/>
    <property type="match status" value="1"/>
</dbReference>
<gene>
    <name evidence="2" type="primary">AVEN_209667_1</name>
    <name evidence="2" type="ORF">TNCT_441681</name>
</gene>
<dbReference type="InterPro" id="IPR002347">
    <property type="entry name" value="SDR_fam"/>
</dbReference>
<dbReference type="InterPro" id="IPR051468">
    <property type="entry name" value="Fungal_SecMetab_SDRs"/>
</dbReference>
<evidence type="ECO:0000313" key="2">
    <source>
        <dbReference type="EMBL" id="GFR23950.1"/>
    </source>
</evidence>
<keyword evidence="3" id="KW-1185">Reference proteome</keyword>
<dbReference type="PANTHER" id="PTHR43544">
    <property type="entry name" value="SHORT-CHAIN DEHYDROGENASE/REDUCTASE"/>
    <property type="match status" value="1"/>
</dbReference>
<dbReference type="PANTHER" id="PTHR43544:SF33">
    <property type="entry name" value="C-FACTOR"/>
    <property type="match status" value="1"/>
</dbReference>
<dbReference type="Proteomes" id="UP000887116">
    <property type="component" value="Unassembled WGS sequence"/>
</dbReference>
<reference evidence="2" key="1">
    <citation type="submission" date="2020-07" db="EMBL/GenBank/DDBJ databases">
        <title>Multicomponent nature underlies the extraordinary mechanical properties of spider dragline silk.</title>
        <authorList>
            <person name="Kono N."/>
            <person name="Nakamura H."/>
            <person name="Mori M."/>
            <person name="Yoshida Y."/>
            <person name="Ohtoshi R."/>
            <person name="Malay A.D."/>
            <person name="Moran D.A.P."/>
            <person name="Tomita M."/>
            <person name="Numata K."/>
            <person name="Arakawa K."/>
        </authorList>
    </citation>
    <scope>NUCLEOTIDE SEQUENCE</scope>
</reference>
<evidence type="ECO:0008006" key="4">
    <source>
        <dbReference type="Google" id="ProtNLM"/>
    </source>
</evidence>
<dbReference type="InterPro" id="IPR036291">
    <property type="entry name" value="NAD(P)-bd_dom_sf"/>
</dbReference>
<proteinExistence type="inferred from homology"/>
<name>A0A8X6LVW6_TRICU</name>
<comment type="similarity">
    <text evidence="1">Belongs to the short-chain dehydrogenases/reductases (SDR) family.</text>
</comment>
<dbReference type="PRINTS" id="PR00081">
    <property type="entry name" value="GDHRDH"/>
</dbReference>
<dbReference type="GO" id="GO:0016491">
    <property type="term" value="F:oxidoreductase activity"/>
    <property type="evidence" value="ECO:0007669"/>
    <property type="project" value="TreeGrafter"/>
</dbReference>
<comment type="caution">
    <text evidence="2">The sequence shown here is derived from an EMBL/GenBank/DDBJ whole genome shotgun (WGS) entry which is preliminary data.</text>
</comment>
<dbReference type="Gene3D" id="3.40.50.720">
    <property type="entry name" value="NAD(P)-binding Rossmann-like Domain"/>
    <property type="match status" value="1"/>
</dbReference>
<dbReference type="AlphaFoldDB" id="A0A8X6LVW6"/>
<sequence>MEVESVLVTGANRGIGLEFVRQLVELPKPPRFVFATYRDRNTVEALKKITDASKETQVILIKMDIRQADQIESARKIIEDMVGDKGLNLLINNAGALRWVGFPEITEEDLLFHFSTNTVGPVMVLKAMLPVLQRAADHKSKGMNASRAAVLNISSVGGSIGHLTETSQEWLNVMGYRTSKAALNMAMRVVALTVKERGILVVNMCPGWVKTDMGSERAELEVTESISSILKTLSQLNESQHGAFLDRNGKTIPF</sequence>
<dbReference type="CDD" id="cd05325">
    <property type="entry name" value="carb_red_sniffer_like_SDR_c"/>
    <property type="match status" value="1"/>
</dbReference>
<protein>
    <recommendedName>
        <fullName evidence="4">C-factor</fullName>
    </recommendedName>
</protein>
<dbReference type="OrthoDB" id="6411395at2759"/>
<accession>A0A8X6LVW6</accession>
<dbReference type="EMBL" id="BMAO01018504">
    <property type="protein sequence ID" value="GFR23950.1"/>
    <property type="molecule type" value="Genomic_DNA"/>
</dbReference>
<dbReference type="GO" id="GO:0005737">
    <property type="term" value="C:cytoplasm"/>
    <property type="evidence" value="ECO:0007669"/>
    <property type="project" value="TreeGrafter"/>
</dbReference>
<dbReference type="PRINTS" id="PR00080">
    <property type="entry name" value="SDRFAMILY"/>
</dbReference>
<evidence type="ECO:0000256" key="1">
    <source>
        <dbReference type="RuleBase" id="RU000363"/>
    </source>
</evidence>